<name>A0A9P1FN14_9DINO</name>
<dbReference type="InterPro" id="IPR047187">
    <property type="entry name" value="SF1_C_Upf1"/>
</dbReference>
<dbReference type="EMBL" id="CAMXCT020000683">
    <property type="protein sequence ID" value="CAL1135473.1"/>
    <property type="molecule type" value="Genomic_DNA"/>
</dbReference>
<dbReference type="GO" id="GO:0005524">
    <property type="term" value="F:ATP binding"/>
    <property type="evidence" value="ECO:0007669"/>
    <property type="project" value="UniProtKB-KW"/>
</dbReference>
<reference evidence="8" key="1">
    <citation type="submission" date="2022-10" db="EMBL/GenBank/DDBJ databases">
        <authorList>
            <person name="Chen Y."/>
            <person name="Dougan E. K."/>
            <person name="Chan C."/>
            <person name="Rhodes N."/>
            <person name="Thang M."/>
        </authorList>
    </citation>
    <scope>NUCLEOTIDE SEQUENCE</scope>
</reference>
<evidence type="ECO:0000256" key="3">
    <source>
        <dbReference type="ARBA" id="ARBA00022801"/>
    </source>
</evidence>
<dbReference type="InterPro" id="IPR001841">
    <property type="entry name" value="Znf_RING"/>
</dbReference>
<evidence type="ECO:0000313" key="9">
    <source>
        <dbReference type="EMBL" id="CAL4769410.1"/>
    </source>
</evidence>
<dbReference type="EMBL" id="CAMXCT010000683">
    <property type="protein sequence ID" value="CAI3982098.1"/>
    <property type="molecule type" value="Genomic_DNA"/>
</dbReference>
<dbReference type="Pfam" id="PF13639">
    <property type="entry name" value="zf-RING_2"/>
    <property type="match status" value="1"/>
</dbReference>
<dbReference type="AlphaFoldDB" id="A0A9P1FN14"/>
<dbReference type="PANTHER" id="PTHR43788:SF16">
    <property type="entry name" value="HELICASE WITH ZINC FINGER 2"/>
    <property type="match status" value="1"/>
</dbReference>
<dbReference type="SUPFAM" id="SSF52540">
    <property type="entry name" value="P-loop containing nucleoside triphosphate hydrolases"/>
    <property type="match status" value="1"/>
</dbReference>
<dbReference type="PANTHER" id="PTHR43788">
    <property type="entry name" value="DNA2/NAM7 HELICASE FAMILY MEMBER"/>
    <property type="match status" value="1"/>
</dbReference>
<comment type="caution">
    <text evidence="8">The sequence shown here is derived from an EMBL/GenBank/DDBJ whole genome shotgun (WGS) entry which is preliminary data.</text>
</comment>
<accession>A0A9P1FN14</accession>
<dbReference type="SUPFAM" id="SSF57850">
    <property type="entry name" value="RING/U-box"/>
    <property type="match status" value="1"/>
</dbReference>
<dbReference type="Gene3D" id="3.40.50.300">
    <property type="entry name" value="P-loop containing nucleotide triphosphate hydrolases"/>
    <property type="match status" value="2"/>
</dbReference>
<evidence type="ECO:0000256" key="2">
    <source>
        <dbReference type="ARBA" id="ARBA00022741"/>
    </source>
</evidence>
<keyword evidence="6" id="KW-0862">Zinc</keyword>
<keyword evidence="6" id="KW-0479">Metal-binding</keyword>
<dbReference type="Pfam" id="PF13086">
    <property type="entry name" value="AAA_11"/>
    <property type="match status" value="2"/>
</dbReference>
<dbReference type="GO" id="GO:0008270">
    <property type="term" value="F:zinc ion binding"/>
    <property type="evidence" value="ECO:0007669"/>
    <property type="project" value="UniProtKB-KW"/>
</dbReference>
<dbReference type="CDD" id="cd16448">
    <property type="entry name" value="RING-H2"/>
    <property type="match status" value="1"/>
</dbReference>
<evidence type="ECO:0000256" key="4">
    <source>
        <dbReference type="ARBA" id="ARBA00022806"/>
    </source>
</evidence>
<dbReference type="Proteomes" id="UP001152797">
    <property type="component" value="Unassembled WGS sequence"/>
</dbReference>
<dbReference type="Gene3D" id="3.30.40.10">
    <property type="entry name" value="Zinc/RING finger domain, C3HC4 (zinc finger)"/>
    <property type="match status" value="1"/>
</dbReference>
<dbReference type="GO" id="GO:0043139">
    <property type="term" value="F:5'-3' DNA helicase activity"/>
    <property type="evidence" value="ECO:0007669"/>
    <property type="project" value="TreeGrafter"/>
</dbReference>
<dbReference type="PROSITE" id="PS50089">
    <property type="entry name" value="ZF_RING_2"/>
    <property type="match status" value="1"/>
</dbReference>
<dbReference type="InterPro" id="IPR050534">
    <property type="entry name" value="Coronavir_polyprotein_1ab"/>
</dbReference>
<reference evidence="9 10" key="2">
    <citation type="submission" date="2024-05" db="EMBL/GenBank/DDBJ databases">
        <authorList>
            <person name="Chen Y."/>
            <person name="Shah S."/>
            <person name="Dougan E. K."/>
            <person name="Thang M."/>
            <person name="Chan C."/>
        </authorList>
    </citation>
    <scope>NUCLEOTIDE SEQUENCE [LARGE SCALE GENOMIC DNA]</scope>
</reference>
<keyword evidence="5" id="KW-0067">ATP-binding</keyword>
<evidence type="ECO:0000256" key="1">
    <source>
        <dbReference type="ARBA" id="ARBA00007913"/>
    </source>
</evidence>
<gene>
    <name evidence="8" type="ORF">C1SCF055_LOCUS9833</name>
</gene>
<dbReference type="InterPro" id="IPR013083">
    <property type="entry name" value="Znf_RING/FYVE/PHD"/>
</dbReference>
<dbReference type="Pfam" id="PF13087">
    <property type="entry name" value="AAA_12"/>
    <property type="match status" value="1"/>
</dbReference>
<proteinExistence type="inferred from homology"/>
<evidence type="ECO:0000259" key="7">
    <source>
        <dbReference type="PROSITE" id="PS50089"/>
    </source>
</evidence>
<dbReference type="SMART" id="SM00184">
    <property type="entry name" value="RING"/>
    <property type="match status" value="1"/>
</dbReference>
<keyword evidence="4" id="KW-0347">Helicase</keyword>
<dbReference type="CDD" id="cd18808">
    <property type="entry name" value="SF1_C_Upf1"/>
    <property type="match status" value="1"/>
</dbReference>
<dbReference type="EMBL" id="CAMXCT030000683">
    <property type="protein sequence ID" value="CAL4769410.1"/>
    <property type="molecule type" value="Genomic_DNA"/>
</dbReference>
<keyword evidence="6" id="KW-0863">Zinc-finger</keyword>
<protein>
    <recommendedName>
        <fullName evidence="7">RING-type domain-containing protein</fullName>
    </recommendedName>
</protein>
<dbReference type="InterPro" id="IPR041677">
    <property type="entry name" value="DNA2/NAM7_AAA_11"/>
</dbReference>
<evidence type="ECO:0000313" key="10">
    <source>
        <dbReference type="Proteomes" id="UP001152797"/>
    </source>
</evidence>
<dbReference type="GO" id="GO:0016787">
    <property type="term" value="F:hydrolase activity"/>
    <property type="evidence" value="ECO:0007669"/>
    <property type="project" value="UniProtKB-KW"/>
</dbReference>
<keyword evidence="2" id="KW-0547">Nucleotide-binding</keyword>
<keyword evidence="10" id="KW-1185">Reference proteome</keyword>
<evidence type="ECO:0000256" key="6">
    <source>
        <dbReference type="PROSITE-ProRule" id="PRU00175"/>
    </source>
</evidence>
<dbReference type="InterPro" id="IPR027417">
    <property type="entry name" value="P-loop_NTPase"/>
</dbReference>
<evidence type="ECO:0000256" key="5">
    <source>
        <dbReference type="ARBA" id="ARBA00022840"/>
    </source>
</evidence>
<organism evidence="8">
    <name type="scientific">Cladocopium goreaui</name>
    <dbReference type="NCBI Taxonomy" id="2562237"/>
    <lineage>
        <taxon>Eukaryota</taxon>
        <taxon>Sar</taxon>
        <taxon>Alveolata</taxon>
        <taxon>Dinophyceae</taxon>
        <taxon>Suessiales</taxon>
        <taxon>Symbiodiniaceae</taxon>
        <taxon>Cladocopium</taxon>
    </lineage>
</organism>
<sequence>MAKVKWRFHCINLGDQPSDFCSGPENHWEVEWNSRTSASASNWRTGHLDVRVSLRDGGTFQVQEMPSTQSLGCPQLLCLGHRVHLCLEHRDQPLKAFRRPCAPEMRWPVHVTSWLSAAEYAAAWRHLSFMEAASTAVSESDGRILDGVSIRFFESNCGTFEIPLDLSEAHQLRIRADDLLCLRWPLEASDRRQQLIEDAFRAMGGELERLGCLELRKLAKFTGFDGSDDEWSLEFQSLCRDFGTEDGLDLEAFSKLVDEQSEQGCYCSDAELQELRQLYGVRSGLVDETWVAHALVESAEKFGDTWQVRFQICEVPGLKFRLPDRLCSSEPVPGFIVELLWLPETYHYQAAALADIEQSASLVQDLVLFGGVRQSNEAMENLREPCQYQLNDSQSEAVRSALTSPVTLIHGPPGTGKTRTAAVVALTFASQNAQSSARGCVLYAANSNRAVDVAAEAITELSTERLEDLFEHQDQDEKCAICWQEGCNAITFCGHVFHRHCLTQALRASVGGRSCPICRAALKSIEGIRLLRVYSSDTENLEFPIPRPYRYDGVRERRRFSVPEEMRRFALHWRIHNKVASHFNPRAAACEAAYEKLLSCSPQSNDFDAARTSYLEVRREARAFELQSCNILLATNCSCRRGWIPQMLQKENIELRQVIVDECGTSPEPESLCPLTLSRTVQRVVLVGDHRQLRPVVKNRDAGNLGLACSLFERLSTKATFEAGSAAIPEAAKNSEILKPMQPQDSSDRGLLAYQAFQSLCGGKECLGSEEMLIFAKLTGFEGSAADWQEEFQSLCQELGAQGIDLATFSRLVDDASEQGCFCTDEELRNIIRSGTTTSSQPECVMQAPKSVLLRQQYRMHPSMNSFPSKQFYDGKVFSDKSTKDRPAGLLAHGSGARCPVLFWSSPSTFQEEVHEVATRDASTRSKANVKEAHRCARLAAEIAQCAGAKSVAVLSWYNAQVVELKSCLRKQNTSGIHVGSVVTAQGSEWDYVLLSTVLSSKASLQEAKLGCLADKHLLNVAVSRARVGLVVLGCPDVLQGNRHWAAFLEHCKDLGGMVQDGDEPSLSAEGPLSDSAAERRFQATFERAIRAYQQFRSPQEFYPPPQRKETPSSVTRDFCGVSRAPARVKKQALAFVPPLLRFGILKCAHLYTFVSL</sequence>
<feature type="domain" description="RING-type" evidence="7">
    <location>
        <begin position="479"/>
        <end position="519"/>
    </location>
</feature>
<dbReference type="OrthoDB" id="6513042at2759"/>
<evidence type="ECO:0000313" key="8">
    <source>
        <dbReference type="EMBL" id="CAI3982098.1"/>
    </source>
</evidence>
<keyword evidence="3" id="KW-0378">Hydrolase</keyword>
<dbReference type="InterPro" id="IPR041679">
    <property type="entry name" value="DNA2/NAM7-like_C"/>
</dbReference>
<comment type="similarity">
    <text evidence="1">Belongs to the DNA2/NAM7 helicase family.</text>
</comment>